<evidence type="ECO:0000313" key="4">
    <source>
        <dbReference type="EMBL" id="GIF56410.1"/>
    </source>
</evidence>
<protein>
    <submittedName>
        <fullName evidence="4">Cytochrome P450</fullName>
    </submittedName>
</protein>
<dbReference type="PRINTS" id="PR00385">
    <property type="entry name" value="P450"/>
</dbReference>
<keyword evidence="2" id="KW-0560">Oxidoreductase</keyword>
<keyword evidence="2" id="KW-0408">Iron</keyword>
<feature type="region of interest" description="Disordered" evidence="3">
    <location>
        <begin position="1"/>
        <end position="21"/>
    </location>
</feature>
<dbReference type="InterPro" id="IPR001128">
    <property type="entry name" value="Cyt_P450"/>
</dbReference>
<evidence type="ECO:0000313" key="5">
    <source>
        <dbReference type="Proteomes" id="UP000624325"/>
    </source>
</evidence>
<dbReference type="Pfam" id="PF00067">
    <property type="entry name" value="p450"/>
    <property type="match status" value="1"/>
</dbReference>
<dbReference type="SUPFAM" id="SSF48264">
    <property type="entry name" value="Cytochrome P450"/>
    <property type="match status" value="1"/>
</dbReference>
<keyword evidence="2" id="KW-0503">Monooxygenase</keyword>
<accession>A0ABQ4C299</accession>
<keyword evidence="5" id="KW-1185">Reference proteome</keyword>
<comment type="caution">
    <text evidence="4">The sequence shown here is derived from an EMBL/GenBank/DDBJ whole genome shotgun (WGS) entry which is preliminary data.</text>
</comment>
<dbReference type="InterPro" id="IPR002397">
    <property type="entry name" value="Cyt_P450_B"/>
</dbReference>
<evidence type="ECO:0000256" key="2">
    <source>
        <dbReference type="RuleBase" id="RU000461"/>
    </source>
</evidence>
<evidence type="ECO:0000256" key="3">
    <source>
        <dbReference type="SAM" id="MobiDB-lite"/>
    </source>
</evidence>
<proteinExistence type="inferred from homology"/>
<dbReference type="PANTHER" id="PTHR46696:SF1">
    <property type="entry name" value="CYTOCHROME P450 YJIB-RELATED"/>
    <property type="match status" value="1"/>
</dbReference>
<dbReference type="PRINTS" id="PR00359">
    <property type="entry name" value="BP450"/>
</dbReference>
<dbReference type="Gene3D" id="1.10.630.10">
    <property type="entry name" value="Cytochrome P450"/>
    <property type="match status" value="1"/>
</dbReference>
<evidence type="ECO:0000256" key="1">
    <source>
        <dbReference type="ARBA" id="ARBA00010617"/>
    </source>
</evidence>
<reference evidence="4 5" key="1">
    <citation type="submission" date="2021-01" db="EMBL/GenBank/DDBJ databases">
        <title>Whole genome shotgun sequence of Asanoa iriomotensis NBRC 100142.</title>
        <authorList>
            <person name="Komaki H."/>
            <person name="Tamura T."/>
        </authorList>
    </citation>
    <scope>NUCLEOTIDE SEQUENCE [LARGE SCALE GENOMIC DNA]</scope>
    <source>
        <strain evidence="4 5">NBRC 100142</strain>
    </source>
</reference>
<name>A0ABQ4C299_9ACTN</name>
<dbReference type="EMBL" id="BONC01000014">
    <property type="protein sequence ID" value="GIF56410.1"/>
    <property type="molecule type" value="Genomic_DNA"/>
</dbReference>
<dbReference type="Proteomes" id="UP000624325">
    <property type="component" value="Unassembled WGS sequence"/>
</dbReference>
<sequence length="401" mass="43833">MAGADQRKLSFPFPDTSGSELPSEFARLREEQPVARVVLPTGDEAWLVTRYADVRGVLTNPLFSRAAAEAPGAPRIGHSGPGPHTILGMDPPDHTRLRRLVAQAFTARRVEELRPWIEKIANSLLFAVNVAPRPVDLIATYTLALPLKVIFELLGVDYEDRDKLHAWAEVIFSLNAHSAEAVAKARGDLNEYLRTMIDARRRKPTDDLVSALIAARDEGDKLSEDELVDFVLILLTVGHMSTANNLTSAIFSLLRHPDQLARLYENPELVPDAVEELLRYNPFTLTGTQLRVAVADVEVGGVQVHAGDAVVAALGAANHDPSVFADAGTLDLARDPNPHVAFGYGAHHCLGAQLARAEMQIGISALIRRLPNTLRLAVPEDWLTWRLGLTARSLASLPVVW</sequence>
<dbReference type="InterPro" id="IPR017972">
    <property type="entry name" value="Cyt_P450_CS"/>
</dbReference>
<keyword evidence="2" id="KW-0479">Metal-binding</keyword>
<organism evidence="4 5">
    <name type="scientific">Asanoa iriomotensis</name>
    <dbReference type="NCBI Taxonomy" id="234613"/>
    <lineage>
        <taxon>Bacteria</taxon>
        <taxon>Bacillati</taxon>
        <taxon>Actinomycetota</taxon>
        <taxon>Actinomycetes</taxon>
        <taxon>Micromonosporales</taxon>
        <taxon>Micromonosporaceae</taxon>
        <taxon>Asanoa</taxon>
    </lineage>
</organism>
<dbReference type="PANTHER" id="PTHR46696">
    <property type="entry name" value="P450, PUTATIVE (EUROFUNG)-RELATED"/>
    <property type="match status" value="1"/>
</dbReference>
<comment type="similarity">
    <text evidence="1 2">Belongs to the cytochrome P450 family.</text>
</comment>
<dbReference type="InterPro" id="IPR036396">
    <property type="entry name" value="Cyt_P450_sf"/>
</dbReference>
<dbReference type="PROSITE" id="PS00086">
    <property type="entry name" value="CYTOCHROME_P450"/>
    <property type="match status" value="1"/>
</dbReference>
<keyword evidence="2" id="KW-0349">Heme</keyword>
<dbReference type="CDD" id="cd11031">
    <property type="entry name" value="Cyp158A-like"/>
    <property type="match status" value="1"/>
</dbReference>
<gene>
    <name evidence="4" type="ORF">Air01nite_25050</name>
</gene>